<feature type="transmembrane region" description="Helical" evidence="1">
    <location>
        <begin position="7"/>
        <end position="31"/>
    </location>
</feature>
<keyword evidence="1" id="KW-1133">Transmembrane helix</keyword>
<reference evidence="2 3" key="1">
    <citation type="submission" date="2017-10" db="EMBL/GenBank/DDBJ databases">
        <title>The draft genome sequence of Williamsia sp. BULT 1.1 isolated from the semi-arid grassland soils from South Africa.</title>
        <authorList>
            <person name="Kabwe M.H."/>
            <person name="Govender N."/>
            <person name="Mutseka Lunga P."/>
            <person name="Vikram S."/>
            <person name="Makhalanyane T.P."/>
        </authorList>
    </citation>
    <scope>NUCLEOTIDE SEQUENCE [LARGE SCALE GENOMIC DNA]</scope>
    <source>
        <strain evidence="2 3">BULT 1.1</strain>
    </source>
</reference>
<sequence length="92" mass="9733">METVEAIFKVLVVGLILGAGLPAIFAVGLRLHSAGAGDSHADGTASSGNPVLKYVAYLLFAFIAAVIVTGILWITRETIDYYFGITLFPFAE</sequence>
<feature type="transmembrane region" description="Helical" evidence="1">
    <location>
        <begin position="51"/>
        <end position="74"/>
    </location>
</feature>
<evidence type="ECO:0008006" key="4">
    <source>
        <dbReference type="Google" id="ProtNLM"/>
    </source>
</evidence>
<comment type="caution">
    <text evidence="2">The sequence shown here is derived from an EMBL/GenBank/DDBJ whole genome shotgun (WGS) entry which is preliminary data.</text>
</comment>
<evidence type="ECO:0000313" key="3">
    <source>
        <dbReference type="Proteomes" id="UP000225108"/>
    </source>
</evidence>
<dbReference type="AlphaFoldDB" id="A0A2G3PHR3"/>
<keyword evidence="1" id="KW-0472">Membrane</keyword>
<proteinExistence type="predicted"/>
<dbReference type="RefSeq" id="WP_099383748.1">
    <property type="nucleotide sequence ID" value="NZ_PEBD01000010.1"/>
</dbReference>
<dbReference type="Proteomes" id="UP000225108">
    <property type="component" value="Unassembled WGS sequence"/>
</dbReference>
<evidence type="ECO:0000313" key="2">
    <source>
        <dbReference type="EMBL" id="PHV65351.1"/>
    </source>
</evidence>
<dbReference type="EMBL" id="PEBD01000010">
    <property type="protein sequence ID" value="PHV65351.1"/>
    <property type="molecule type" value="Genomic_DNA"/>
</dbReference>
<keyword evidence="1" id="KW-0812">Transmembrane</keyword>
<name>A0A2G3PHR3_WILMA</name>
<gene>
    <name evidence="2" type="ORF">CSW57_16330</name>
</gene>
<protein>
    <recommendedName>
        <fullName evidence="4">Transmembrane protein</fullName>
    </recommendedName>
</protein>
<accession>A0A2G3PHR3</accession>
<organism evidence="2 3">
    <name type="scientific">Williamsia marianensis</name>
    <dbReference type="NCBI Taxonomy" id="85044"/>
    <lineage>
        <taxon>Bacteria</taxon>
        <taxon>Bacillati</taxon>
        <taxon>Actinomycetota</taxon>
        <taxon>Actinomycetes</taxon>
        <taxon>Mycobacteriales</taxon>
        <taxon>Nocardiaceae</taxon>
        <taxon>Williamsia</taxon>
    </lineage>
</organism>
<evidence type="ECO:0000256" key="1">
    <source>
        <dbReference type="SAM" id="Phobius"/>
    </source>
</evidence>